<accession>A0ABX5E9P4</accession>
<dbReference type="Proteomes" id="UP000239895">
    <property type="component" value="Unassembled WGS sequence"/>
</dbReference>
<gene>
    <name evidence="2" type="ORF">BCL65_1183</name>
</gene>
<name>A0ABX5E9P4_9MICO</name>
<keyword evidence="3" id="KW-1185">Reference proteome</keyword>
<dbReference type="Pfam" id="PF13835">
    <property type="entry name" value="DUF4194"/>
    <property type="match status" value="1"/>
</dbReference>
<proteinExistence type="predicted"/>
<dbReference type="EMBL" id="PVTX01000018">
    <property type="protein sequence ID" value="PRZ02721.1"/>
    <property type="molecule type" value="Genomic_DNA"/>
</dbReference>
<comment type="caution">
    <text evidence="2">The sequence shown here is derived from an EMBL/GenBank/DDBJ whole genome shotgun (WGS) entry which is preliminary data.</text>
</comment>
<dbReference type="InterPro" id="IPR025449">
    <property type="entry name" value="JetB"/>
</dbReference>
<feature type="region of interest" description="Disordered" evidence="1">
    <location>
        <begin position="1"/>
        <end position="50"/>
    </location>
</feature>
<organism evidence="2 3">
    <name type="scientific">Isoptericola halotolerans</name>
    <dbReference type="NCBI Taxonomy" id="300560"/>
    <lineage>
        <taxon>Bacteria</taxon>
        <taxon>Bacillati</taxon>
        <taxon>Actinomycetota</taxon>
        <taxon>Actinomycetes</taxon>
        <taxon>Micrococcales</taxon>
        <taxon>Promicromonosporaceae</taxon>
        <taxon>Isoptericola</taxon>
    </lineage>
</organism>
<dbReference type="RefSeq" id="WP_106269833.1">
    <property type="nucleotide sequence ID" value="NZ_PVTX01000018.1"/>
</dbReference>
<feature type="region of interest" description="Disordered" evidence="1">
    <location>
        <begin position="237"/>
        <end position="269"/>
    </location>
</feature>
<evidence type="ECO:0000313" key="2">
    <source>
        <dbReference type="EMBL" id="PRZ02721.1"/>
    </source>
</evidence>
<sequence>MSSAYDTSIEPAEPLEPDAAPDAEDPTGIDGGWRDPDQETTSTHAEFDGDVGGLDPVARRALVLLMKNRFITRRSHRAEYDALVANTTLIRARLNDMYLSLELDPDLQVAYKRQVISETSWRYPTLLHATEWPREETILLVHARSLVRANRAAGHTRTVVDRADLMAHLAELTPATDTDRVGVTRRSTRAIEALVSSGVLVGRKDATAFEIDPAIEALLPLSTLESLLAWLRADGQPAHDPAEVRTDDDAATERTTAPANTDHTFAEQH</sequence>
<feature type="compositionally biased region" description="Acidic residues" evidence="1">
    <location>
        <begin position="13"/>
        <end position="27"/>
    </location>
</feature>
<protein>
    <submittedName>
        <fullName evidence="2">Uncharacterized protein DUF4194</fullName>
    </submittedName>
</protein>
<reference evidence="2 3" key="1">
    <citation type="submission" date="2018-03" db="EMBL/GenBank/DDBJ databases">
        <title>Comparative analysis of microorganisms from saline springs in Andes Mountain Range, Colombia.</title>
        <authorList>
            <person name="Rubin E."/>
        </authorList>
    </citation>
    <scope>NUCLEOTIDE SEQUENCE [LARGE SCALE GENOMIC DNA]</scope>
    <source>
        <strain evidence="2 3">CG 23</strain>
    </source>
</reference>
<evidence type="ECO:0000256" key="1">
    <source>
        <dbReference type="SAM" id="MobiDB-lite"/>
    </source>
</evidence>
<evidence type="ECO:0000313" key="3">
    <source>
        <dbReference type="Proteomes" id="UP000239895"/>
    </source>
</evidence>
<feature type="compositionally biased region" description="Basic and acidic residues" evidence="1">
    <location>
        <begin position="240"/>
        <end position="252"/>
    </location>
</feature>